<dbReference type="PROSITE" id="PS50110">
    <property type="entry name" value="RESPONSE_REGULATORY"/>
    <property type="match status" value="1"/>
</dbReference>
<dbReference type="STRING" id="1118060.GCA_000311845_01772"/>
<dbReference type="FunFam" id="3.40.50.2300:FF:000001">
    <property type="entry name" value="DNA-binding response regulator PhoB"/>
    <property type="match status" value="1"/>
</dbReference>
<keyword evidence="1 6" id="KW-0597">Phosphoprotein</keyword>
<dbReference type="Pfam" id="PF00072">
    <property type="entry name" value="Response_reg"/>
    <property type="match status" value="1"/>
</dbReference>
<dbReference type="InterPro" id="IPR011006">
    <property type="entry name" value="CheY-like_superfamily"/>
</dbReference>
<proteinExistence type="predicted"/>
<organism evidence="10 11">
    <name type="scientific">Enorma massiliensis</name>
    <dbReference type="NCBI Taxonomy" id="1472761"/>
    <lineage>
        <taxon>Bacteria</taxon>
        <taxon>Bacillati</taxon>
        <taxon>Actinomycetota</taxon>
        <taxon>Coriobacteriia</taxon>
        <taxon>Coriobacteriales</taxon>
        <taxon>Coriobacteriaceae</taxon>
        <taxon>Enorma</taxon>
    </lineage>
</organism>
<dbReference type="InterPro" id="IPR036388">
    <property type="entry name" value="WH-like_DNA-bd_sf"/>
</dbReference>
<gene>
    <name evidence="10" type="ORF">B5G21_01890</name>
</gene>
<dbReference type="CDD" id="cd00383">
    <property type="entry name" value="trans_reg_C"/>
    <property type="match status" value="1"/>
</dbReference>
<evidence type="ECO:0000256" key="2">
    <source>
        <dbReference type="ARBA" id="ARBA00023012"/>
    </source>
</evidence>
<evidence type="ECO:0000256" key="7">
    <source>
        <dbReference type="PROSITE-ProRule" id="PRU01091"/>
    </source>
</evidence>
<dbReference type="Gene3D" id="1.10.10.10">
    <property type="entry name" value="Winged helix-like DNA-binding domain superfamily/Winged helix DNA-binding domain"/>
    <property type="match status" value="1"/>
</dbReference>
<dbReference type="EMBL" id="NFHO01000002">
    <property type="protein sequence ID" value="OUN44056.1"/>
    <property type="molecule type" value="Genomic_DNA"/>
</dbReference>
<evidence type="ECO:0000256" key="3">
    <source>
        <dbReference type="ARBA" id="ARBA00023015"/>
    </source>
</evidence>
<evidence type="ECO:0000256" key="6">
    <source>
        <dbReference type="PROSITE-ProRule" id="PRU00169"/>
    </source>
</evidence>
<keyword evidence="4 7" id="KW-0238">DNA-binding</keyword>
<dbReference type="SMART" id="SM00862">
    <property type="entry name" value="Trans_reg_C"/>
    <property type="match status" value="1"/>
</dbReference>
<dbReference type="FunFam" id="1.10.10.10:FF:000005">
    <property type="entry name" value="Two-component system response regulator"/>
    <property type="match status" value="1"/>
</dbReference>
<dbReference type="eggNOG" id="COG0745">
    <property type="taxonomic scope" value="Bacteria"/>
</dbReference>
<evidence type="ECO:0000259" key="9">
    <source>
        <dbReference type="PROSITE" id="PS51755"/>
    </source>
</evidence>
<evidence type="ECO:0000313" key="10">
    <source>
        <dbReference type="EMBL" id="OUN44056.1"/>
    </source>
</evidence>
<dbReference type="PANTHER" id="PTHR48111:SF22">
    <property type="entry name" value="REGULATOR OF RPOS"/>
    <property type="match status" value="1"/>
</dbReference>
<feature type="DNA-binding region" description="OmpR/PhoB-type" evidence="7">
    <location>
        <begin position="124"/>
        <end position="222"/>
    </location>
</feature>
<feature type="modified residue" description="4-aspartylphosphate" evidence="6">
    <location>
        <position position="51"/>
    </location>
</feature>
<dbReference type="SMART" id="SM00448">
    <property type="entry name" value="REC"/>
    <property type="match status" value="1"/>
</dbReference>
<feature type="domain" description="Response regulatory" evidence="8">
    <location>
        <begin position="2"/>
        <end position="116"/>
    </location>
</feature>
<dbReference type="GO" id="GO:0000156">
    <property type="term" value="F:phosphorelay response regulator activity"/>
    <property type="evidence" value="ECO:0007669"/>
    <property type="project" value="TreeGrafter"/>
</dbReference>
<dbReference type="PROSITE" id="PS51755">
    <property type="entry name" value="OMPR_PHOB"/>
    <property type="match status" value="1"/>
</dbReference>
<keyword evidence="11" id="KW-1185">Reference proteome</keyword>
<dbReference type="InterPro" id="IPR001867">
    <property type="entry name" value="OmpR/PhoB-type_DNA-bd"/>
</dbReference>
<keyword evidence="5" id="KW-0804">Transcription</keyword>
<keyword evidence="3" id="KW-0805">Transcription regulation</keyword>
<reference evidence="11" key="1">
    <citation type="submission" date="2017-04" db="EMBL/GenBank/DDBJ databases">
        <title>Function of individual gut microbiota members based on whole genome sequencing of pure cultures obtained from chicken caecum.</title>
        <authorList>
            <person name="Medvecky M."/>
            <person name="Cejkova D."/>
            <person name="Polansky O."/>
            <person name="Karasova D."/>
            <person name="Kubasova T."/>
            <person name="Cizek A."/>
            <person name="Rychlik I."/>
        </authorList>
    </citation>
    <scope>NUCLEOTIDE SEQUENCE [LARGE SCALE GENOMIC DNA]</scope>
    <source>
        <strain evidence="11">An70</strain>
    </source>
</reference>
<dbReference type="Proteomes" id="UP000196560">
    <property type="component" value="Unassembled WGS sequence"/>
</dbReference>
<protein>
    <submittedName>
        <fullName evidence="10">DNA-binding response regulator</fullName>
    </submittedName>
</protein>
<name>A0A1Y3U5L9_9ACTN</name>
<dbReference type="Pfam" id="PF00486">
    <property type="entry name" value="Trans_reg_C"/>
    <property type="match status" value="1"/>
</dbReference>
<evidence type="ECO:0000256" key="1">
    <source>
        <dbReference type="ARBA" id="ARBA00022553"/>
    </source>
</evidence>
<dbReference type="GO" id="GO:0000976">
    <property type="term" value="F:transcription cis-regulatory region binding"/>
    <property type="evidence" value="ECO:0007669"/>
    <property type="project" value="TreeGrafter"/>
</dbReference>
<accession>A0A1Y3U5L9</accession>
<evidence type="ECO:0000256" key="4">
    <source>
        <dbReference type="ARBA" id="ARBA00023125"/>
    </source>
</evidence>
<dbReference type="GO" id="GO:0032993">
    <property type="term" value="C:protein-DNA complex"/>
    <property type="evidence" value="ECO:0007669"/>
    <property type="project" value="TreeGrafter"/>
</dbReference>
<comment type="caution">
    <text evidence="10">The sequence shown here is derived from an EMBL/GenBank/DDBJ whole genome shotgun (WGS) entry which is preliminary data.</text>
</comment>
<dbReference type="Gene3D" id="3.40.50.2300">
    <property type="match status" value="1"/>
</dbReference>
<dbReference type="GO" id="GO:0005829">
    <property type="term" value="C:cytosol"/>
    <property type="evidence" value="ECO:0007669"/>
    <property type="project" value="TreeGrafter"/>
</dbReference>
<dbReference type="AlphaFoldDB" id="A0A1Y3U5L9"/>
<dbReference type="PANTHER" id="PTHR48111">
    <property type="entry name" value="REGULATOR OF RPOS"/>
    <property type="match status" value="1"/>
</dbReference>
<dbReference type="InterPro" id="IPR039420">
    <property type="entry name" value="WalR-like"/>
</dbReference>
<sequence>MRVLVVEDEENIVAYLKASLEDEGFTVDIACDGNTGLEMALTEAYDVITLDIMLPGMNGYNVCGELRGAGITTPVLMLTAKDGEYDEADALDIGADDFLRKPFSLVVLVARLRALLRRGANKGSAKLQVGDLTLDPASKTVERGGTAIELTPREFALLEYLMYNAGQVLTKTQILDHVWSPGYMGGDNVVEVYVGYLRKKVDAAFGQRLIHTVRGVGYRMSEPA</sequence>
<evidence type="ECO:0000259" key="8">
    <source>
        <dbReference type="PROSITE" id="PS50110"/>
    </source>
</evidence>
<keyword evidence="2" id="KW-0902">Two-component regulatory system</keyword>
<dbReference type="InterPro" id="IPR001789">
    <property type="entry name" value="Sig_transdc_resp-reg_receiver"/>
</dbReference>
<dbReference type="GO" id="GO:0006355">
    <property type="term" value="P:regulation of DNA-templated transcription"/>
    <property type="evidence" value="ECO:0007669"/>
    <property type="project" value="InterPro"/>
</dbReference>
<evidence type="ECO:0000256" key="5">
    <source>
        <dbReference type="ARBA" id="ARBA00023163"/>
    </source>
</evidence>
<feature type="domain" description="OmpR/PhoB-type" evidence="9">
    <location>
        <begin position="124"/>
        <end position="222"/>
    </location>
</feature>
<evidence type="ECO:0000313" key="11">
    <source>
        <dbReference type="Proteomes" id="UP000196560"/>
    </source>
</evidence>
<dbReference type="SUPFAM" id="SSF52172">
    <property type="entry name" value="CheY-like"/>
    <property type="match status" value="1"/>
</dbReference>